<name>A0A643FUP2_9BURK</name>
<accession>A0A643FUP2</accession>
<protein>
    <submittedName>
        <fullName evidence="1">Uncharacterized protein</fullName>
    </submittedName>
</protein>
<reference evidence="1 2" key="1">
    <citation type="submission" date="2020-10" db="EMBL/GenBank/DDBJ databases">
        <title>Complete genome sequence of Cupriavidus basilensis CCUG 49340T.</title>
        <authorList>
            <person name="Salva-Serra F."/>
            <person name="Donoso R.A."/>
            <person name="Cho K.H."/>
            <person name="Yoo J.A."/>
            <person name="Lee K."/>
            <person name="Yoon S.-H."/>
            <person name="Perez-Pantoja D."/>
            <person name="Moore E.R.B."/>
        </authorList>
    </citation>
    <scope>NUCLEOTIDE SEQUENCE [LARGE SCALE GENOMIC DNA]</scope>
    <source>
        <strain evidence="2">CCUG 49340</strain>
    </source>
</reference>
<organism evidence="1 2">
    <name type="scientific">Cupriavidus basilensis</name>
    <dbReference type="NCBI Taxonomy" id="68895"/>
    <lineage>
        <taxon>Bacteria</taxon>
        <taxon>Pseudomonadati</taxon>
        <taxon>Pseudomonadota</taxon>
        <taxon>Betaproteobacteria</taxon>
        <taxon>Burkholderiales</taxon>
        <taxon>Burkholderiaceae</taxon>
        <taxon>Cupriavidus</taxon>
    </lineage>
</organism>
<sequence>MLEFNGYKILYEVQSLPKGKWAIVIEIMRTRDGALIAKRHNPFPHQSFDTKLEALDRVNRYLKDMLELKDDEARAARRA</sequence>
<gene>
    <name evidence="1" type="ORF">F7R26_005125</name>
</gene>
<dbReference type="RefSeq" id="WP_150986271.1">
    <property type="nucleotide sequence ID" value="NZ_CP062803.1"/>
</dbReference>
<dbReference type="AlphaFoldDB" id="A0A643FUP2"/>
<dbReference type="EMBL" id="CP062803">
    <property type="protein sequence ID" value="QOT77443.1"/>
    <property type="molecule type" value="Genomic_DNA"/>
</dbReference>
<evidence type="ECO:0000313" key="2">
    <source>
        <dbReference type="Proteomes" id="UP000397656"/>
    </source>
</evidence>
<evidence type="ECO:0000313" key="1">
    <source>
        <dbReference type="EMBL" id="QOT77443.1"/>
    </source>
</evidence>
<dbReference type="Proteomes" id="UP000397656">
    <property type="component" value="Chromosome 1"/>
</dbReference>
<dbReference type="GeneID" id="98400276"/>
<proteinExistence type="predicted"/>